<organism evidence="2">
    <name type="scientific">viral metagenome</name>
    <dbReference type="NCBI Taxonomy" id="1070528"/>
    <lineage>
        <taxon>unclassified sequences</taxon>
        <taxon>metagenomes</taxon>
        <taxon>organismal metagenomes</taxon>
    </lineage>
</organism>
<dbReference type="Pfam" id="PF00092">
    <property type="entry name" value="VWA"/>
    <property type="match status" value="1"/>
</dbReference>
<dbReference type="PROSITE" id="PS50234">
    <property type="entry name" value="VWFA"/>
    <property type="match status" value="1"/>
</dbReference>
<dbReference type="EMBL" id="MN739648">
    <property type="protein sequence ID" value="QHT18099.1"/>
    <property type="molecule type" value="Genomic_DNA"/>
</dbReference>
<dbReference type="CDD" id="cd00198">
    <property type="entry name" value="vWFA"/>
    <property type="match status" value="1"/>
</dbReference>
<dbReference type="AlphaFoldDB" id="A0A6C0DQE9"/>
<dbReference type="SUPFAM" id="SSF53300">
    <property type="entry name" value="vWA-like"/>
    <property type="match status" value="1"/>
</dbReference>
<evidence type="ECO:0000313" key="2">
    <source>
        <dbReference type="EMBL" id="QHT18099.1"/>
    </source>
</evidence>
<evidence type="ECO:0000259" key="1">
    <source>
        <dbReference type="PROSITE" id="PS50234"/>
    </source>
</evidence>
<proteinExistence type="predicted"/>
<sequence length="559" mass="64225">MGLAEKLNCIRERRKNVSSCEFFRMTTTMNLFDSAYIELHDDIKKPFPFQNMDATETFGVMTLSVPKVEITKQPLFLFFTVDVTGSMSERESLTGSKKIDYVIQTFKNMMIYLSKLSTSVHICVNTFNDNVNLLIEPTELKEGLALTELIQKMETIETSGTTNIELALKSANERLVSYAEMYPEHQIVHMFMTDGDATEGDKNPDRLCKLLNTRFHNIFVGYGLQHNVQLLRTLGEQPLSEYQFVDNMENTTLVYGESIHQFLYPALQNVEIYIHNGTIYNWQTDSWSHSIQESLFVGETNKKYHIRTRTPDAVYATVTAVTVSTQKSSMEEVHVLPALLAESGDLLGTDLTKYMYRQRVQELLAPAKTIDIYNNNNTTYKQELRNVFRQMRQYMRQNGLLDDPFMKTLCDDLFVVYSTMGRKYGLMYSVARQTSQGRQQTYNISTPVHIDSRVDTLFAPPPPILRRLKTASQQPDTEYIDNMELFLKEKNSRGLSLIHPDVLDCVESDQFDEIMARNKKNEDDIENYKTNPADKFTCYASPTVLSTVQAMASHSESLF</sequence>
<reference evidence="2" key="1">
    <citation type="journal article" date="2020" name="Nature">
        <title>Giant virus diversity and host interactions through global metagenomics.</title>
        <authorList>
            <person name="Schulz F."/>
            <person name="Roux S."/>
            <person name="Paez-Espino D."/>
            <person name="Jungbluth S."/>
            <person name="Walsh D.A."/>
            <person name="Denef V.J."/>
            <person name="McMahon K.D."/>
            <person name="Konstantinidis K.T."/>
            <person name="Eloe-Fadrosh E.A."/>
            <person name="Kyrpides N.C."/>
            <person name="Woyke T."/>
        </authorList>
    </citation>
    <scope>NUCLEOTIDE SEQUENCE</scope>
    <source>
        <strain evidence="2">GVMAG-M-3300023174-3</strain>
    </source>
</reference>
<dbReference type="Gene3D" id="3.40.50.410">
    <property type="entry name" value="von Willebrand factor, type A domain"/>
    <property type="match status" value="1"/>
</dbReference>
<dbReference type="InterPro" id="IPR002035">
    <property type="entry name" value="VWF_A"/>
</dbReference>
<name>A0A6C0DQE9_9ZZZZ</name>
<dbReference type="SMART" id="SM00327">
    <property type="entry name" value="VWA"/>
    <property type="match status" value="1"/>
</dbReference>
<protein>
    <recommendedName>
        <fullName evidence="1">VWFA domain-containing protein</fullName>
    </recommendedName>
</protein>
<dbReference type="InterPro" id="IPR036465">
    <property type="entry name" value="vWFA_dom_sf"/>
</dbReference>
<feature type="domain" description="VWFA" evidence="1">
    <location>
        <begin position="76"/>
        <end position="267"/>
    </location>
</feature>
<accession>A0A6C0DQE9</accession>